<dbReference type="PANTHER" id="PTHR46025:SF3">
    <property type="entry name" value="XYLOSYLTRANSFERASE OXT"/>
    <property type="match status" value="1"/>
</dbReference>
<dbReference type="PANTHER" id="PTHR46025">
    <property type="entry name" value="XYLOSYLTRANSFERASE OXT"/>
    <property type="match status" value="1"/>
</dbReference>
<comment type="subcellular location">
    <subcellularLocation>
        <location evidence="2">Endoplasmic reticulum membrane</location>
        <topology evidence="2">Single-pass type II membrane protein</topology>
    </subcellularLocation>
    <subcellularLocation>
        <location evidence="1">Golgi apparatus membrane</location>
        <topology evidence="1">Single-pass type II membrane protein</topology>
    </subcellularLocation>
</comment>
<keyword evidence="15 21" id="KW-0472">Membrane</keyword>
<evidence type="ECO:0000256" key="21">
    <source>
        <dbReference type="SAM" id="Phobius"/>
    </source>
</evidence>
<dbReference type="GO" id="GO:0046872">
    <property type="term" value="F:metal ion binding"/>
    <property type="evidence" value="ECO:0007669"/>
    <property type="project" value="UniProtKB-KW"/>
</dbReference>
<keyword evidence="12" id="KW-0735">Signal-anchor</keyword>
<evidence type="ECO:0000313" key="22">
    <source>
        <dbReference type="EMBL" id="CAE0113309.1"/>
    </source>
</evidence>
<feature type="transmembrane region" description="Helical" evidence="21">
    <location>
        <begin position="292"/>
        <end position="312"/>
    </location>
</feature>
<dbReference type="GO" id="GO:0000139">
    <property type="term" value="C:Golgi membrane"/>
    <property type="evidence" value="ECO:0007669"/>
    <property type="project" value="UniProtKB-SubCell"/>
</dbReference>
<keyword evidence="10" id="KW-0479">Metal-binding</keyword>
<reference evidence="22" key="1">
    <citation type="submission" date="2021-01" db="EMBL/GenBank/DDBJ databases">
        <authorList>
            <person name="Corre E."/>
            <person name="Pelletier E."/>
            <person name="Niang G."/>
            <person name="Scheremetjew M."/>
            <person name="Finn R."/>
            <person name="Kale V."/>
            <person name="Holt S."/>
            <person name="Cochrane G."/>
            <person name="Meng A."/>
            <person name="Brown T."/>
            <person name="Cohen L."/>
        </authorList>
    </citation>
    <scope>NUCLEOTIDE SEQUENCE</scope>
    <source>
        <strain evidence="22">CCMP281</strain>
    </source>
</reference>
<evidence type="ECO:0000256" key="16">
    <source>
        <dbReference type="ARBA" id="ARBA00023157"/>
    </source>
</evidence>
<organism evidence="22">
    <name type="scientific">Haptolina ericina</name>
    <dbReference type="NCBI Taxonomy" id="156174"/>
    <lineage>
        <taxon>Eukaryota</taxon>
        <taxon>Haptista</taxon>
        <taxon>Haptophyta</taxon>
        <taxon>Prymnesiophyceae</taxon>
        <taxon>Prymnesiales</taxon>
        <taxon>Prymnesiaceae</taxon>
        <taxon>Haptolina</taxon>
    </lineage>
</organism>
<name>A0A7S3ARY5_9EUKA</name>
<feature type="compositionally biased region" description="Basic and acidic residues" evidence="20">
    <location>
        <begin position="266"/>
        <end position="282"/>
    </location>
</feature>
<dbReference type="InterPro" id="IPR003406">
    <property type="entry name" value="Glyco_trans_14"/>
</dbReference>
<evidence type="ECO:0000256" key="10">
    <source>
        <dbReference type="ARBA" id="ARBA00022723"/>
    </source>
</evidence>
<sequence length="341" mass="38081">MSIVQRNRDVRRYRMHENFRRFCWLECDEGSAFLVWSPEGGELDASSVIGRKKCCWSRSAPILYSKLKFRCNNPLQLPEVFHGSQWGSLHHSLVEHIMRHPVSQAIVSGMENTLLPDEALLQTLAVNSPFRKTLIANHLRFIEWPQLHGDANKYWASLGPQFHGGPMVLNVSLLRDKAFRTSAMFARKVDPSIYDDVLPLWDRWMALKLLTQGAALGQPAVAGNLLSADPKLSSNLPPPTSHETDSIWAEAGHPESSTAPASNGTRSDDSGRDEAAYDGEHEDTASPGAGFILAWAALLVLAGTCFACVVMMQEFVWCRHLCSLLRGMARKPGWLTRQHPE</sequence>
<evidence type="ECO:0000256" key="7">
    <source>
        <dbReference type="ARBA" id="ARBA00022676"/>
    </source>
</evidence>
<keyword evidence="8" id="KW-0808">Transferase</keyword>
<evidence type="ECO:0000256" key="9">
    <source>
        <dbReference type="ARBA" id="ARBA00022692"/>
    </source>
</evidence>
<evidence type="ECO:0000256" key="4">
    <source>
        <dbReference type="ARBA" id="ARBA00005093"/>
    </source>
</evidence>
<evidence type="ECO:0000256" key="1">
    <source>
        <dbReference type="ARBA" id="ARBA00004323"/>
    </source>
</evidence>
<dbReference type="InterPro" id="IPR043538">
    <property type="entry name" value="XYLT"/>
</dbReference>
<evidence type="ECO:0000256" key="13">
    <source>
        <dbReference type="ARBA" id="ARBA00022989"/>
    </source>
</evidence>
<dbReference type="EC" id="2.4.2.26" evidence="6"/>
<keyword evidence="14" id="KW-0333">Golgi apparatus</keyword>
<dbReference type="AlphaFoldDB" id="A0A7S3ARY5"/>
<comment type="pathway">
    <text evidence="3">Glycan metabolism; chondroitin sulfate biosynthesis.</text>
</comment>
<evidence type="ECO:0000256" key="12">
    <source>
        <dbReference type="ARBA" id="ARBA00022968"/>
    </source>
</evidence>
<accession>A0A7S3ARY5</accession>
<keyword evidence="13 21" id="KW-1133">Transmembrane helix</keyword>
<proteinExistence type="inferred from homology"/>
<evidence type="ECO:0000256" key="20">
    <source>
        <dbReference type="SAM" id="MobiDB-lite"/>
    </source>
</evidence>
<keyword evidence="17" id="KW-0325">Glycoprotein</keyword>
<keyword evidence="9 21" id="KW-0812">Transmembrane</keyword>
<gene>
    <name evidence="22" type="ORF">HERI1096_LOCUS13969</name>
</gene>
<dbReference type="GO" id="GO:0030166">
    <property type="term" value="P:proteoglycan biosynthetic process"/>
    <property type="evidence" value="ECO:0007669"/>
    <property type="project" value="InterPro"/>
</dbReference>
<dbReference type="GO" id="GO:0030158">
    <property type="term" value="F:protein xylosyltransferase activity"/>
    <property type="evidence" value="ECO:0007669"/>
    <property type="project" value="UniProtKB-EC"/>
</dbReference>
<keyword evidence="16" id="KW-1015">Disulfide bond</keyword>
<evidence type="ECO:0000256" key="2">
    <source>
        <dbReference type="ARBA" id="ARBA00004648"/>
    </source>
</evidence>
<evidence type="ECO:0000256" key="17">
    <source>
        <dbReference type="ARBA" id="ARBA00023180"/>
    </source>
</evidence>
<comment type="similarity">
    <text evidence="5">Belongs to the glycosyltransferase 14 family. XylT subfamily.</text>
</comment>
<evidence type="ECO:0000256" key="14">
    <source>
        <dbReference type="ARBA" id="ARBA00023034"/>
    </source>
</evidence>
<keyword evidence="11" id="KW-0256">Endoplasmic reticulum</keyword>
<evidence type="ECO:0000256" key="19">
    <source>
        <dbReference type="ARBA" id="ARBA00047847"/>
    </source>
</evidence>
<evidence type="ECO:0000256" key="15">
    <source>
        <dbReference type="ARBA" id="ARBA00023136"/>
    </source>
</evidence>
<evidence type="ECO:0000256" key="8">
    <source>
        <dbReference type="ARBA" id="ARBA00022679"/>
    </source>
</evidence>
<evidence type="ECO:0000256" key="6">
    <source>
        <dbReference type="ARBA" id="ARBA00011972"/>
    </source>
</evidence>
<dbReference type="Pfam" id="PF02485">
    <property type="entry name" value="Branch"/>
    <property type="match status" value="1"/>
</dbReference>
<protein>
    <recommendedName>
        <fullName evidence="6">protein xylosyltransferase</fullName>
        <ecNumber evidence="6">2.4.2.26</ecNumber>
    </recommendedName>
    <alternativeName>
        <fullName evidence="18">Peptide O-xylosyltransferase</fullName>
    </alternativeName>
</protein>
<comment type="catalytic activity">
    <reaction evidence="19">
        <text>UDP-alpha-D-xylose + L-seryl-[protein] = 3-O-(beta-D-xylosyl)-L-seryl-[protein] + UDP + H(+)</text>
        <dbReference type="Rhea" id="RHEA:50192"/>
        <dbReference type="Rhea" id="RHEA-COMP:9863"/>
        <dbReference type="Rhea" id="RHEA-COMP:12567"/>
        <dbReference type="ChEBI" id="CHEBI:15378"/>
        <dbReference type="ChEBI" id="CHEBI:29999"/>
        <dbReference type="ChEBI" id="CHEBI:57632"/>
        <dbReference type="ChEBI" id="CHEBI:58223"/>
        <dbReference type="ChEBI" id="CHEBI:132085"/>
        <dbReference type="EC" id="2.4.2.26"/>
    </reaction>
</comment>
<evidence type="ECO:0000256" key="3">
    <source>
        <dbReference type="ARBA" id="ARBA00004840"/>
    </source>
</evidence>
<dbReference type="GO" id="GO:0005789">
    <property type="term" value="C:endoplasmic reticulum membrane"/>
    <property type="evidence" value="ECO:0007669"/>
    <property type="project" value="UniProtKB-SubCell"/>
</dbReference>
<evidence type="ECO:0000256" key="11">
    <source>
        <dbReference type="ARBA" id="ARBA00022824"/>
    </source>
</evidence>
<keyword evidence="7" id="KW-0328">Glycosyltransferase</keyword>
<evidence type="ECO:0000256" key="5">
    <source>
        <dbReference type="ARBA" id="ARBA00010195"/>
    </source>
</evidence>
<dbReference type="EMBL" id="HBHX01025058">
    <property type="protein sequence ID" value="CAE0113309.1"/>
    <property type="molecule type" value="Transcribed_RNA"/>
</dbReference>
<evidence type="ECO:0000256" key="18">
    <source>
        <dbReference type="ARBA" id="ARBA00042865"/>
    </source>
</evidence>
<feature type="compositionally biased region" description="Polar residues" evidence="20">
    <location>
        <begin position="255"/>
        <end position="265"/>
    </location>
</feature>
<comment type="pathway">
    <text evidence="4">Glycan metabolism; heparan sulfate biosynthesis.</text>
</comment>
<feature type="region of interest" description="Disordered" evidence="20">
    <location>
        <begin position="251"/>
        <end position="282"/>
    </location>
</feature>